<organism evidence="1 2">
    <name type="scientific">Eptatretus burgeri</name>
    <name type="common">Inshore hagfish</name>
    <dbReference type="NCBI Taxonomy" id="7764"/>
    <lineage>
        <taxon>Eukaryota</taxon>
        <taxon>Metazoa</taxon>
        <taxon>Chordata</taxon>
        <taxon>Craniata</taxon>
        <taxon>Vertebrata</taxon>
        <taxon>Cyclostomata</taxon>
        <taxon>Myxini</taxon>
        <taxon>Myxiniformes</taxon>
        <taxon>Myxinidae</taxon>
        <taxon>Eptatretinae</taxon>
        <taxon>Eptatretus</taxon>
    </lineage>
</organism>
<dbReference type="Proteomes" id="UP000694388">
    <property type="component" value="Unplaced"/>
</dbReference>
<dbReference type="AlphaFoldDB" id="A0A8C4QG44"/>
<protein>
    <submittedName>
        <fullName evidence="1">Uncharacterized protein</fullName>
    </submittedName>
</protein>
<proteinExistence type="predicted"/>
<accession>A0A8C4QG44</accession>
<reference evidence="1" key="2">
    <citation type="submission" date="2025-09" db="UniProtKB">
        <authorList>
            <consortium name="Ensembl"/>
        </authorList>
    </citation>
    <scope>IDENTIFICATION</scope>
</reference>
<dbReference type="Ensembl" id="ENSEBUT00000015441.1">
    <property type="protein sequence ID" value="ENSEBUP00000014866.1"/>
    <property type="gene ID" value="ENSEBUG00000009370.1"/>
</dbReference>
<name>A0A8C4QG44_EPTBU</name>
<reference evidence="1" key="1">
    <citation type="submission" date="2025-08" db="UniProtKB">
        <authorList>
            <consortium name="Ensembl"/>
        </authorList>
    </citation>
    <scope>IDENTIFICATION</scope>
</reference>
<evidence type="ECO:0000313" key="2">
    <source>
        <dbReference type="Proteomes" id="UP000694388"/>
    </source>
</evidence>
<keyword evidence="2" id="KW-1185">Reference proteome</keyword>
<sequence>MYGVNGVADGCVRGREECGRVLVQLRSASGEELGGPLEVPLNVGIRELQLLLYVSTDHFLPDIFGLCLHLGLFPSITKLVTRFTDSSSPFLATCFFSISSIPPGLQDSCSPPSQIIPNPKP</sequence>
<evidence type="ECO:0000313" key="1">
    <source>
        <dbReference type="Ensembl" id="ENSEBUP00000014866.1"/>
    </source>
</evidence>